<dbReference type="Proteomes" id="UP001234178">
    <property type="component" value="Unassembled WGS sequence"/>
</dbReference>
<protein>
    <submittedName>
        <fullName evidence="1">Uncharacterized protein</fullName>
    </submittedName>
</protein>
<sequence>MPFPEIEHSENVVYVRNLLRFIQSGTIKCIATRHPLNGKPTISSLTKFFINTTPEITLSLEIVFMLWLGSPLLLSICNFHTTSLSPRKRILEIDNF</sequence>
<accession>A0ABR0B6R3</accession>
<proteinExistence type="predicted"/>
<name>A0ABR0B6R3_9CRUS</name>
<gene>
    <name evidence="1" type="ORF">OUZ56_029257</name>
</gene>
<keyword evidence="2" id="KW-1185">Reference proteome</keyword>
<reference evidence="1 2" key="1">
    <citation type="journal article" date="2023" name="Nucleic Acids Res.">
        <title>The hologenome of Daphnia magna reveals possible DNA methylation and microbiome-mediated evolution of the host genome.</title>
        <authorList>
            <person name="Chaturvedi A."/>
            <person name="Li X."/>
            <person name="Dhandapani V."/>
            <person name="Marshall H."/>
            <person name="Kissane S."/>
            <person name="Cuenca-Cambronero M."/>
            <person name="Asole G."/>
            <person name="Calvet F."/>
            <person name="Ruiz-Romero M."/>
            <person name="Marangio P."/>
            <person name="Guigo R."/>
            <person name="Rago D."/>
            <person name="Mirbahai L."/>
            <person name="Eastwood N."/>
            <person name="Colbourne J.K."/>
            <person name="Zhou J."/>
            <person name="Mallon E."/>
            <person name="Orsini L."/>
        </authorList>
    </citation>
    <scope>NUCLEOTIDE SEQUENCE [LARGE SCALE GENOMIC DNA]</scope>
    <source>
        <strain evidence="1">LRV0_1</strain>
    </source>
</reference>
<evidence type="ECO:0000313" key="1">
    <source>
        <dbReference type="EMBL" id="KAK4037217.1"/>
    </source>
</evidence>
<evidence type="ECO:0000313" key="2">
    <source>
        <dbReference type="Proteomes" id="UP001234178"/>
    </source>
</evidence>
<comment type="caution">
    <text evidence="1">The sequence shown here is derived from an EMBL/GenBank/DDBJ whole genome shotgun (WGS) entry which is preliminary data.</text>
</comment>
<dbReference type="EMBL" id="JAOYFB010000040">
    <property type="protein sequence ID" value="KAK4037217.1"/>
    <property type="molecule type" value="Genomic_DNA"/>
</dbReference>
<organism evidence="1 2">
    <name type="scientific">Daphnia magna</name>
    <dbReference type="NCBI Taxonomy" id="35525"/>
    <lineage>
        <taxon>Eukaryota</taxon>
        <taxon>Metazoa</taxon>
        <taxon>Ecdysozoa</taxon>
        <taxon>Arthropoda</taxon>
        <taxon>Crustacea</taxon>
        <taxon>Branchiopoda</taxon>
        <taxon>Diplostraca</taxon>
        <taxon>Cladocera</taxon>
        <taxon>Anomopoda</taxon>
        <taxon>Daphniidae</taxon>
        <taxon>Daphnia</taxon>
    </lineage>
</organism>